<reference evidence="1" key="1">
    <citation type="journal article" date="2021" name="New Phytol.">
        <title>Evolutionary innovations through gain and loss of genes in the ectomycorrhizal Boletales.</title>
        <authorList>
            <person name="Wu G."/>
            <person name="Miyauchi S."/>
            <person name="Morin E."/>
            <person name="Kuo A."/>
            <person name="Drula E."/>
            <person name="Varga T."/>
            <person name="Kohler A."/>
            <person name="Feng B."/>
            <person name="Cao Y."/>
            <person name="Lipzen A."/>
            <person name="Daum C."/>
            <person name="Hundley H."/>
            <person name="Pangilinan J."/>
            <person name="Johnson J."/>
            <person name="Barry K."/>
            <person name="LaButti K."/>
            <person name="Ng V."/>
            <person name="Ahrendt S."/>
            <person name="Min B."/>
            <person name="Choi I.G."/>
            <person name="Park H."/>
            <person name="Plett J.M."/>
            <person name="Magnuson J."/>
            <person name="Spatafora J.W."/>
            <person name="Nagy L.G."/>
            <person name="Henrissat B."/>
            <person name="Grigoriev I.V."/>
            <person name="Yang Z.L."/>
            <person name="Xu J."/>
            <person name="Martin F.M."/>
        </authorList>
    </citation>
    <scope>NUCLEOTIDE SEQUENCE</scope>
    <source>
        <strain evidence="1">ATCC 28755</strain>
    </source>
</reference>
<comment type="caution">
    <text evidence="1">The sequence shown here is derived from an EMBL/GenBank/DDBJ whole genome shotgun (WGS) entry which is preliminary data.</text>
</comment>
<name>A0ACB7ZZU5_9AGAM</name>
<keyword evidence="2" id="KW-1185">Reference proteome</keyword>
<evidence type="ECO:0000313" key="1">
    <source>
        <dbReference type="EMBL" id="KAH7906232.1"/>
    </source>
</evidence>
<organism evidence="1 2">
    <name type="scientific">Hygrophoropsis aurantiaca</name>
    <dbReference type="NCBI Taxonomy" id="72124"/>
    <lineage>
        <taxon>Eukaryota</taxon>
        <taxon>Fungi</taxon>
        <taxon>Dikarya</taxon>
        <taxon>Basidiomycota</taxon>
        <taxon>Agaricomycotina</taxon>
        <taxon>Agaricomycetes</taxon>
        <taxon>Agaricomycetidae</taxon>
        <taxon>Boletales</taxon>
        <taxon>Coniophorineae</taxon>
        <taxon>Hygrophoropsidaceae</taxon>
        <taxon>Hygrophoropsis</taxon>
    </lineage>
</organism>
<dbReference type="Proteomes" id="UP000790377">
    <property type="component" value="Unassembled WGS sequence"/>
</dbReference>
<gene>
    <name evidence="1" type="ORF">BJ138DRAFT_1016563</name>
</gene>
<evidence type="ECO:0000313" key="2">
    <source>
        <dbReference type="Proteomes" id="UP000790377"/>
    </source>
</evidence>
<proteinExistence type="predicted"/>
<dbReference type="EMBL" id="MU268049">
    <property type="protein sequence ID" value="KAH7906232.1"/>
    <property type="molecule type" value="Genomic_DNA"/>
</dbReference>
<protein>
    <submittedName>
        <fullName evidence="1">Uncharacterized protein</fullName>
    </submittedName>
</protein>
<accession>A0ACB7ZZU5</accession>
<sequence length="221" mass="24988">MDGVERLQYRFDRRQLEEIKTVVHNSAIEGARKTSTHDCLVAYLITVLNRCMENPIQRVTNVGSYRHVAASFIDPDFAGNAIHVVCTDIHGTLPTDMAGISVAIRESIIRWRDPALLEKWLGTASHLMLEAANTGKAMFFAPREDVLTINSNVLIDWRTIHFGFEQFSSHFTAGVNKFYLRMHKSNPISGVQRFTRDGIDISLGIPRGMKQEVLDLVEGRF</sequence>